<reference evidence="5" key="1">
    <citation type="submission" date="2013-01" db="EMBL/GenBank/DDBJ databases">
        <title>Draft Genome Sequence of a Mulberry Tree, Morus notabilis C.K. Schneid.</title>
        <authorList>
            <person name="He N."/>
            <person name="Zhao S."/>
        </authorList>
    </citation>
    <scope>NUCLEOTIDE SEQUENCE</scope>
</reference>
<accession>W9QHH8</accession>
<dbReference type="NCBIfam" id="TIGR00756">
    <property type="entry name" value="PPR"/>
    <property type="match status" value="2"/>
</dbReference>
<protein>
    <recommendedName>
        <fullName evidence="3">PROP1-like PPR domain-containing protein</fullName>
    </recommendedName>
</protein>
<evidence type="ECO:0000256" key="2">
    <source>
        <dbReference type="PROSITE-ProRule" id="PRU00708"/>
    </source>
</evidence>
<evidence type="ECO:0000259" key="3">
    <source>
        <dbReference type="Pfam" id="PF17177"/>
    </source>
</evidence>
<dbReference type="PANTHER" id="PTHR47801">
    <property type="entry name" value="OS05G0145600 PROTEIN"/>
    <property type="match status" value="1"/>
</dbReference>
<dbReference type="PROSITE" id="PS51375">
    <property type="entry name" value="PPR"/>
    <property type="match status" value="2"/>
</dbReference>
<feature type="domain" description="PROP1-like PPR" evidence="3">
    <location>
        <begin position="62"/>
        <end position="175"/>
    </location>
</feature>
<keyword evidence="1" id="KW-0677">Repeat</keyword>
<sequence length="426" mass="48267">MRFLKLITGHHRSLSRVIGRRYFAAAATPTEEHDKRNYANNVSEYNTVIDSISAQRRYFLLRDVYDDMALDGVQPNRDTFHSLVIASLKGGRMQDALFFTDQMKAIGLVPDVDLFNILISLCGKSKNSDRAIQFLDEMKVLEVKPVVQTYVCLLNACAAAGRLDRVYAIIRDMTTAGLGLNKYCYAGLITAYKNKTPVPEDFATKFLFKIIEFVERSKEWTSVEGSDVSAENLMMGVLPEELYNLPTAEYAHRRLGFVVKQLTAYHAAFHACAELKKVELMETLLEMLEKDGKTPDTFIVMQIMRCYLHSGDIDRGLKVFEDHMKSDKPPIGELYTTLIEGAMIGYTPRGMQIAQDALTGGYSVANYIWDLMQSRKQIPFLPAVEAYYKGLKEREIPEDEPRLVLASRTYEDLRARFGNIGRAPPS</sequence>
<organism evidence="4 5">
    <name type="scientific">Morus notabilis</name>
    <dbReference type="NCBI Taxonomy" id="981085"/>
    <lineage>
        <taxon>Eukaryota</taxon>
        <taxon>Viridiplantae</taxon>
        <taxon>Streptophyta</taxon>
        <taxon>Embryophyta</taxon>
        <taxon>Tracheophyta</taxon>
        <taxon>Spermatophyta</taxon>
        <taxon>Magnoliopsida</taxon>
        <taxon>eudicotyledons</taxon>
        <taxon>Gunneridae</taxon>
        <taxon>Pentapetalae</taxon>
        <taxon>rosids</taxon>
        <taxon>fabids</taxon>
        <taxon>Rosales</taxon>
        <taxon>Moraceae</taxon>
        <taxon>Moreae</taxon>
        <taxon>Morus</taxon>
    </lineage>
</organism>
<dbReference type="eggNOG" id="KOG4197">
    <property type="taxonomic scope" value="Eukaryota"/>
</dbReference>
<dbReference type="STRING" id="981085.W9QHH8"/>
<gene>
    <name evidence="4" type="ORF">L484_002511</name>
</gene>
<dbReference type="EMBL" id="KE343620">
    <property type="protein sequence ID" value="EXB37445.1"/>
    <property type="molecule type" value="Genomic_DNA"/>
</dbReference>
<dbReference type="AlphaFoldDB" id="W9QHH8"/>
<dbReference type="Pfam" id="PF17177">
    <property type="entry name" value="PPR_long"/>
    <property type="match status" value="1"/>
</dbReference>
<evidence type="ECO:0000313" key="5">
    <source>
        <dbReference type="Proteomes" id="UP000030645"/>
    </source>
</evidence>
<dbReference type="FunFam" id="1.25.40.10:FF:000388">
    <property type="entry name" value="Pentatricopeptide repeat-containing protein, mitochondrial"/>
    <property type="match status" value="1"/>
</dbReference>
<dbReference type="PANTHER" id="PTHR47801:SF1">
    <property type="entry name" value="OS05G0145600 PROTEIN"/>
    <property type="match status" value="1"/>
</dbReference>
<dbReference type="InterPro" id="IPR033443">
    <property type="entry name" value="PROP1-like_PPR_dom"/>
</dbReference>
<dbReference type="Proteomes" id="UP000030645">
    <property type="component" value="Unassembled WGS sequence"/>
</dbReference>
<dbReference type="InterPro" id="IPR011990">
    <property type="entry name" value="TPR-like_helical_dom_sf"/>
</dbReference>
<dbReference type="InterPro" id="IPR002885">
    <property type="entry name" value="PPR_rpt"/>
</dbReference>
<evidence type="ECO:0000313" key="4">
    <source>
        <dbReference type="EMBL" id="EXB37445.1"/>
    </source>
</evidence>
<evidence type="ECO:0000256" key="1">
    <source>
        <dbReference type="ARBA" id="ARBA00022737"/>
    </source>
</evidence>
<keyword evidence="5" id="KW-1185">Reference proteome</keyword>
<feature type="repeat" description="PPR" evidence="2">
    <location>
        <begin position="111"/>
        <end position="145"/>
    </location>
</feature>
<dbReference type="GO" id="GO:0005739">
    <property type="term" value="C:mitochondrion"/>
    <property type="evidence" value="ECO:0007669"/>
    <property type="project" value="TreeGrafter"/>
</dbReference>
<feature type="repeat" description="PPR" evidence="2">
    <location>
        <begin position="76"/>
        <end position="110"/>
    </location>
</feature>
<name>W9QHH8_9ROSA</name>
<proteinExistence type="predicted"/>
<dbReference type="Gene3D" id="1.25.40.10">
    <property type="entry name" value="Tetratricopeptide repeat domain"/>
    <property type="match status" value="2"/>
</dbReference>